<reference evidence="2 3" key="1">
    <citation type="submission" date="2024-06" db="EMBL/GenBank/DDBJ databases">
        <title>Genomic Encyclopedia of Type Strains, Phase IV (KMG-IV): sequencing the most valuable type-strain genomes for metagenomic binning, comparative biology and taxonomic classification.</title>
        <authorList>
            <person name="Goeker M."/>
        </authorList>
    </citation>
    <scope>NUCLEOTIDE SEQUENCE [LARGE SCALE GENOMIC DNA]</scope>
    <source>
        <strain evidence="2 3">DSM 27865</strain>
    </source>
</reference>
<evidence type="ECO:0000313" key="2">
    <source>
        <dbReference type="EMBL" id="MET3793370.1"/>
    </source>
</evidence>
<dbReference type="EMBL" id="JBEPML010000013">
    <property type="protein sequence ID" value="MET3793370.1"/>
    <property type="molecule type" value="Genomic_DNA"/>
</dbReference>
<keyword evidence="1" id="KW-1133">Transmembrane helix</keyword>
<gene>
    <name evidence="2" type="ORF">ABID37_003594</name>
</gene>
<keyword evidence="1" id="KW-0472">Membrane</keyword>
<evidence type="ECO:0000313" key="3">
    <source>
        <dbReference type="Proteomes" id="UP001549076"/>
    </source>
</evidence>
<evidence type="ECO:0000256" key="1">
    <source>
        <dbReference type="SAM" id="Phobius"/>
    </source>
</evidence>
<sequence length="153" mass="15741">MGALLSLIAGFASGETAAALRRARLAAIAYGLAGVAALCGIGFLIGALHIWASARYGVLEATLGFGIGFLVIAGLILLIFRLGAGSRARRRRRRRAADMTALGATAALAALPALLRSRAGPGLVLGPAFALLAYAIYRENARPGGHPMDTEED</sequence>
<feature type="transmembrane region" description="Helical" evidence="1">
    <location>
        <begin position="63"/>
        <end position="84"/>
    </location>
</feature>
<organism evidence="2 3">
    <name type="scientific">Aquamicrobium terrae</name>
    <dbReference type="NCBI Taxonomy" id="1324945"/>
    <lineage>
        <taxon>Bacteria</taxon>
        <taxon>Pseudomonadati</taxon>
        <taxon>Pseudomonadota</taxon>
        <taxon>Alphaproteobacteria</taxon>
        <taxon>Hyphomicrobiales</taxon>
        <taxon>Phyllobacteriaceae</taxon>
        <taxon>Aquamicrobium</taxon>
    </lineage>
</organism>
<keyword evidence="3" id="KW-1185">Reference proteome</keyword>
<protein>
    <recommendedName>
        <fullName evidence="4">Phage holin family protein</fullName>
    </recommendedName>
</protein>
<comment type="caution">
    <text evidence="2">The sequence shown here is derived from an EMBL/GenBank/DDBJ whole genome shotgun (WGS) entry which is preliminary data.</text>
</comment>
<evidence type="ECO:0008006" key="4">
    <source>
        <dbReference type="Google" id="ProtNLM"/>
    </source>
</evidence>
<dbReference type="Proteomes" id="UP001549076">
    <property type="component" value="Unassembled WGS sequence"/>
</dbReference>
<accession>A0ABV2N2U0</accession>
<keyword evidence="1" id="KW-0812">Transmembrane</keyword>
<proteinExistence type="predicted"/>
<dbReference type="RefSeq" id="WP_354197233.1">
    <property type="nucleotide sequence ID" value="NZ_JBEPML010000013.1"/>
</dbReference>
<name>A0ABV2N2U0_9HYPH</name>
<feature type="transmembrane region" description="Helical" evidence="1">
    <location>
        <begin position="27"/>
        <end position="51"/>
    </location>
</feature>